<evidence type="ECO:0000256" key="4">
    <source>
        <dbReference type="ARBA" id="ARBA00022989"/>
    </source>
</evidence>
<comment type="subcellular location">
    <subcellularLocation>
        <location evidence="1">Membrane</location>
        <topology evidence="1">Multi-pass membrane protein</topology>
    </subcellularLocation>
</comment>
<dbReference type="InterPro" id="IPR007248">
    <property type="entry name" value="Mpv17_PMP22"/>
</dbReference>
<evidence type="ECO:0000256" key="1">
    <source>
        <dbReference type="ARBA" id="ARBA00004141"/>
    </source>
</evidence>
<dbReference type="EMBL" id="QGNW01000415">
    <property type="protein sequence ID" value="RVW72401.1"/>
    <property type="molecule type" value="Genomic_DNA"/>
</dbReference>
<evidence type="ECO:0000256" key="2">
    <source>
        <dbReference type="ARBA" id="ARBA00006824"/>
    </source>
</evidence>
<dbReference type="PANTHER" id="PTHR11266">
    <property type="entry name" value="PEROXISOMAL MEMBRANE PROTEIN 2, PXMP2 MPV17"/>
    <property type="match status" value="1"/>
</dbReference>
<evidence type="ECO:0000313" key="7">
    <source>
        <dbReference type="EMBL" id="RVW72401.1"/>
    </source>
</evidence>
<keyword evidence="3" id="KW-0812">Transmembrane</keyword>
<dbReference type="GO" id="GO:0016020">
    <property type="term" value="C:membrane"/>
    <property type="evidence" value="ECO:0007669"/>
    <property type="project" value="UniProtKB-SubCell"/>
</dbReference>
<sequence>MRGVFLKNGLVHRFSQICKSADAKNPFLIPRDRDARGSHHYHNFLNKSRESASGAFSIPFSSSSSPSRSRVGFVAWYLGLVQSRPLLTKSVTSSLIYAAADCTSQTISRQSSEPYDFMRTLRMAGYGMLILGPSLHFWFNFMSKVLPQRDLITTLKKICLGQTTFGPFMTAIFFSANAAVQGIQDSVALCLFFMMVNSSELPNCLPVSKMLEQLARGCVIITNENTLVRLEPEMHQGENGSDIIARLNRDLIPTLINGVMYWPLCDFVTFKFIPVHLQPLVSNSFSYLWTIYMTYMASLERADTQ</sequence>
<comment type="similarity">
    <text evidence="2 6">Belongs to the peroxisomal membrane protein PXMP2/4 family.</text>
</comment>
<proteinExistence type="inferred from homology"/>
<organism evidence="7 8">
    <name type="scientific">Vitis vinifera</name>
    <name type="common">Grape</name>
    <dbReference type="NCBI Taxonomy" id="29760"/>
    <lineage>
        <taxon>Eukaryota</taxon>
        <taxon>Viridiplantae</taxon>
        <taxon>Streptophyta</taxon>
        <taxon>Embryophyta</taxon>
        <taxon>Tracheophyta</taxon>
        <taxon>Spermatophyta</taxon>
        <taxon>Magnoliopsida</taxon>
        <taxon>eudicotyledons</taxon>
        <taxon>Gunneridae</taxon>
        <taxon>Pentapetalae</taxon>
        <taxon>rosids</taxon>
        <taxon>Vitales</taxon>
        <taxon>Vitaceae</taxon>
        <taxon>Viteae</taxon>
        <taxon>Vitis</taxon>
    </lineage>
</organism>
<accession>A0A438GJL9</accession>
<protein>
    <submittedName>
        <fullName evidence="7">Protein SYM1</fullName>
    </submittedName>
</protein>
<dbReference type="Pfam" id="PF04117">
    <property type="entry name" value="Mpv17_PMP22"/>
    <property type="match status" value="1"/>
</dbReference>
<keyword evidence="5" id="KW-0472">Membrane</keyword>
<gene>
    <name evidence="7" type="primary">SYM1</name>
    <name evidence="7" type="ORF">CK203_053637</name>
</gene>
<evidence type="ECO:0000256" key="3">
    <source>
        <dbReference type="ARBA" id="ARBA00022692"/>
    </source>
</evidence>
<dbReference type="Proteomes" id="UP000288805">
    <property type="component" value="Unassembled WGS sequence"/>
</dbReference>
<dbReference type="AlphaFoldDB" id="A0A438GJL9"/>
<reference evidence="7 8" key="1">
    <citation type="journal article" date="2018" name="PLoS Genet.">
        <title>Population sequencing reveals clonal diversity and ancestral inbreeding in the grapevine cultivar Chardonnay.</title>
        <authorList>
            <person name="Roach M.J."/>
            <person name="Johnson D.L."/>
            <person name="Bohlmann J."/>
            <person name="van Vuuren H.J."/>
            <person name="Jones S.J."/>
            <person name="Pretorius I.S."/>
            <person name="Schmidt S.A."/>
            <person name="Borneman A.R."/>
        </authorList>
    </citation>
    <scope>NUCLEOTIDE SEQUENCE [LARGE SCALE GENOMIC DNA]</scope>
    <source>
        <strain evidence="8">cv. Chardonnay</strain>
        <tissue evidence="7">Leaf</tissue>
    </source>
</reference>
<evidence type="ECO:0000313" key="8">
    <source>
        <dbReference type="Proteomes" id="UP000288805"/>
    </source>
</evidence>
<keyword evidence="4" id="KW-1133">Transmembrane helix</keyword>
<comment type="caution">
    <text evidence="7">The sequence shown here is derived from an EMBL/GenBank/DDBJ whole genome shotgun (WGS) entry which is preliminary data.</text>
</comment>
<name>A0A438GJL9_VITVI</name>
<evidence type="ECO:0000256" key="6">
    <source>
        <dbReference type="RuleBase" id="RU363053"/>
    </source>
</evidence>
<dbReference type="PANTHER" id="PTHR11266:SF18">
    <property type="entry name" value="OS12G0508100 PROTEIN"/>
    <property type="match status" value="1"/>
</dbReference>
<evidence type="ECO:0000256" key="5">
    <source>
        <dbReference type="ARBA" id="ARBA00023136"/>
    </source>
</evidence>